<dbReference type="InterPro" id="IPR003148">
    <property type="entry name" value="RCK_N"/>
</dbReference>
<protein>
    <recommendedName>
        <fullName evidence="1">RCK N-terminal domain-containing protein</fullName>
    </recommendedName>
</protein>
<sequence length="465" mass="51897">MPRSLNPREEEFFDRVTKRELTPGSTYLGAKLCLRSASTTNTVLTAPIVKAIHKLGAALPHSPFFFTVLNPVDDYHRRNTQILYAKATCEPDAGILNLLSMARGTSSDSTSMERAGDDSHTVVIPDAEEVQATTEANSELCSTFDISQLSLEMPIESIYQSTGMDYTGSEKGKISALSCSGHLVICDYLNQISRQVLPFIRRARVIHNQPQLRVVLITNCPLNKALRKQLKGLGKLDIVRGTPHHANSLHRANVAQALAVVAFHWVDDTLPEVPVAIDDLSRRLREMDPRIPLIRFTSSFIFRCLKPTLEKFHKNPKRRFLEYWGALGSGEGIYMDLGYYLMCTVTNHDSINTILFPLAIPGSSYWTTLNLDQPPFTWSTSGSIGSSVYDDAKLTPTRSVTWEKLTQLLHEKNIVLVGLRRVFLSQKSVPIVAFIPPGSLPLYPKDQVILLVPRSSPLETLQIEL</sequence>
<reference evidence="2" key="1">
    <citation type="submission" date="2022-07" db="EMBL/GenBank/DDBJ databases">
        <title>Phylogenomic reconstructions and comparative analyses of Kickxellomycotina fungi.</title>
        <authorList>
            <person name="Reynolds N.K."/>
            <person name="Stajich J.E."/>
            <person name="Barry K."/>
            <person name="Grigoriev I.V."/>
            <person name="Crous P."/>
            <person name="Smith M.E."/>
        </authorList>
    </citation>
    <scope>NUCLEOTIDE SEQUENCE</scope>
    <source>
        <strain evidence="2">RSA 1196</strain>
    </source>
</reference>
<evidence type="ECO:0000259" key="1">
    <source>
        <dbReference type="Pfam" id="PF22614"/>
    </source>
</evidence>
<comment type="caution">
    <text evidence="2">The sequence shown here is derived from an EMBL/GenBank/DDBJ whole genome shotgun (WGS) entry which is preliminary data.</text>
</comment>
<proteinExistence type="predicted"/>
<keyword evidence="3" id="KW-1185">Reference proteome</keyword>
<evidence type="ECO:0000313" key="2">
    <source>
        <dbReference type="EMBL" id="KAJ1952269.1"/>
    </source>
</evidence>
<gene>
    <name evidence="2" type="ORF">IWQ62_006261</name>
</gene>
<dbReference type="GO" id="GO:0006813">
    <property type="term" value="P:potassium ion transport"/>
    <property type="evidence" value="ECO:0007669"/>
    <property type="project" value="InterPro"/>
</dbReference>
<dbReference type="Proteomes" id="UP001150925">
    <property type="component" value="Unassembled WGS sequence"/>
</dbReference>
<name>A0A9W8AND0_9FUNG</name>
<dbReference type="Pfam" id="PF22614">
    <property type="entry name" value="Slo-like_RCK"/>
    <property type="match status" value="1"/>
</dbReference>
<accession>A0A9W8AND0</accession>
<dbReference type="AlphaFoldDB" id="A0A9W8AND0"/>
<organism evidence="2 3">
    <name type="scientific">Dispira parvispora</name>
    <dbReference type="NCBI Taxonomy" id="1520584"/>
    <lineage>
        <taxon>Eukaryota</taxon>
        <taxon>Fungi</taxon>
        <taxon>Fungi incertae sedis</taxon>
        <taxon>Zoopagomycota</taxon>
        <taxon>Kickxellomycotina</taxon>
        <taxon>Dimargaritomycetes</taxon>
        <taxon>Dimargaritales</taxon>
        <taxon>Dimargaritaceae</taxon>
        <taxon>Dispira</taxon>
    </lineage>
</organism>
<feature type="domain" description="RCK N-terminal" evidence="1">
    <location>
        <begin position="180"/>
        <end position="262"/>
    </location>
</feature>
<dbReference type="EMBL" id="JANBPY010003257">
    <property type="protein sequence ID" value="KAJ1952269.1"/>
    <property type="molecule type" value="Genomic_DNA"/>
</dbReference>
<evidence type="ECO:0000313" key="3">
    <source>
        <dbReference type="Proteomes" id="UP001150925"/>
    </source>
</evidence>
<dbReference type="OrthoDB" id="5655012at2759"/>
<dbReference type="Gene3D" id="3.40.50.720">
    <property type="entry name" value="NAD(P)-binding Rossmann-like Domain"/>
    <property type="match status" value="1"/>
</dbReference>